<dbReference type="Gene3D" id="3.40.30.10">
    <property type="entry name" value="Glutaredoxin"/>
    <property type="match status" value="1"/>
</dbReference>
<dbReference type="Proteomes" id="UP000297839">
    <property type="component" value="Unassembled WGS sequence"/>
</dbReference>
<organism evidence="2 3">
    <name type="scientific">Ramlibacter humi</name>
    <dbReference type="NCBI Taxonomy" id="2530451"/>
    <lineage>
        <taxon>Bacteria</taxon>
        <taxon>Pseudomonadati</taxon>
        <taxon>Pseudomonadota</taxon>
        <taxon>Betaproteobacteria</taxon>
        <taxon>Burkholderiales</taxon>
        <taxon>Comamonadaceae</taxon>
        <taxon>Ramlibacter</taxon>
    </lineage>
</organism>
<dbReference type="SUPFAM" id="SSF52833">
    <property type="entry name" value="Thioredoxin-like"/>
    <property type="match status" value="1"/>
</dbReference>
<dbReference type="GO" id="GO:0016491">
    <property type="term" value="F:oxidoreductase activity"/>
    <property type="evidence" value="ECO:0007669"/>
    <property type="project" value="InterPro"/>
</dbReference>
<name>A0A4Z0CEH0_9BURK</name>
<sequence>MPRMTSALKIDFVSDVACPWCAVGLSSLEQALQRMGDVKTELHFQPFELNPSMGPEGQDITEHLSQKYGSTAEQQAANWQAIRERGQTVGFDFRKEGRGRVWNTFDAHRLLHWAGSLPGDAQHKLKKSLLRAYFTEATNVSDAQVLLAAVDRAGLDRARAQAILETGEFAREVREQEAHWQQLGIRAVPSVVINGRHLIQGGQPPEVFEQALRQIAAQPA</sequence>
<dbReference type="AlphaFoldDB" id="A0A4Z0CEH0"/>
<dbReference type="PANTHER" id="PTHR13887">
    <property type="entry name" value="GLUTATHIONE S-TRANSFERASE KAPPA"/>
    <property type="match status" value="1"/>
</dbReference>
<dbReference type="Pfam" id="PF01323">
    <property type="entry name" value="DSBA"/>
    <property type="match status" value="1"/>
</dbReference>
<proteinExistence type="predicted"/>
<dbReference type="CDD" id="cd03024">
    <property type="entry name" value="DsbA_FrnE"/>
    <property type="match status" value="1"/>
</dbReference>
<dbReference type="PANTHER" id="PTHR13887:SF41">
    <property type="entry name" value="THIOREDOXIN SUPERFAMILY PROTEIN"/>
    <property type="match status" value="1"/>
</dbReference>
<gene>
    <name evidence="2" type="ORF">EZ216_01495</name>
</gene>
<evidence type="ECO:0000313" key="2">
    <source>
        <dbReference type="EMBL" id="TFZ09000.1"/>
    </source>
</evidence>
<evidence type="ECO:0000259" key="1">
    <source>
        <dbReference type="Pfam" id="PF01323"/>
    </source>
</evidence>
<protein>
    <submittedName>
        <fullName evidence="2">DsbA family oxidoreductase</fullName>
    </submittedName>
</protein>
<evidence type="ECO:0000313" key="3">
    <source>
        <dbReference type="Proteomes" id="UP000297839"/>
    </source>
</evidence>
<keyword evidence="3" id="KW-1185">Reference proteome</keyword>
<dbReference type="InterPro" id="IPR001853">
    <property type="entry name" value="DSBA-like_thioredoxin_dom"/>
</dbReference>
<feature type="domain" description="DSBA-like thioredoxin" evidence="1">
    <location>
        <begin position="10"/>
        <end position="212"/>
    </location>
</feature>
<accession>A0A4Z0CEH0</accession>
<dbReference type="EMBL" id="SMLK01000001">
    <property type="protein sequence ID" value="TFZ09000.1"/>
    <property type="molecule type" value="Genomic_DNA"/>
</dbReference>
<comment type="caution">
    <text evidence="2">The sequence shown here is derived from an EMBL/GenBank/DDBJ whole genome shotgun (WGS) entry which is preliminary data.</text>
</comment>
<dbReference type="OrthoDB" id="9799122at2"/>
<dbReference type="InterPro" id="IPR036249">
    <property type="entry name" value="Thioredoxin-like_sf"/>
</dbReference>
<reference evidence="2 3" key="1">
    <citation type="submission" date="2019-03" db="EMBL/GenBank/DDBJ databases">
        <title>Ramlibacter sp. 18x22-1, whole genome shotgun sequence.</title>
        <authorList>
            <person name="Zhang X."/>
            <person name="Feng G."/>
            <person name="Zhu H."/>
        </authorList>
    </citation>
    <scope>NUCLEOTIDE SEQUENCE [LARGE SCALE GENOMIC DNA]</scope>
    <source>
        <strain evidence="2 3">18x22-1</strain>
    </source>
</reference>